<keyword evidence="3" id="KW-1185">Reference proteome</keyword>
<dbReference type="AlphaFoldDB" id="A0A9J7BJE0"/>
<gene>
    <name evidence="2" type="ORF">MOP44_20955</name>
</gene>
<evidence type="ECO:0000313" key="3">
    <source>
        <dbReference type="Proteomes" id="UP001059380"/>
    </source>
</evidence>
<dbReference type="Proteomes" id="UP001059380">
    <property type="component" value="Chromosome"/>
</dbReference>
<organism evidence="2 3">
    <name type="scientific">Occallatibacter riparius</name>
    <dbReference type="NCBI Taxonomy" id="1002689"/>
    <lineage>
        <taxon>Bacteria</taxon>
        <taxon>Pseudomonadati</taxon>
        <taxon>Acidobacteriota</taxon>
        <taxon>Terriglobia</taxon>
        <taxon>Terriglobales</taxon>
        <taxon>Acidobacteriaceae</taxon>
        <taxon>Occallatibacter</taxon>
    </lineage>
</organism>
<feature type="transmembrane region" description="Helical" evidence="1">
    <location>
        <begin position="7"/>
        <end position="31"/>
    </location>
</feature>
<keyword evidence="1" id="KW-1133">Transmembrane helix</keyword>
<dbReference type="EMBL" id="CP093313">
    <property type="protein sequence ID" value="UWZ83028.1"/>
    <property type="molecule type" value="Genomic_DNA"/>
</dbReference>
<reference evidence="2" key="1">
    <citation type="submission" date="2021-04" db="EMBL/GenBank/DDBJ databases">
        <title>Phylogenetic analysis of Acidobacteriaceae.</title>
        <authorList>
            <person name="Qiu L."/>
            <person name="Zhang Q."/>
        </authorList>
    </citation>
    <scope>NUCLEOTIDE SEQUENCE</scope>
    <source>
        <strain evidence="2">DSM 25168</strain>
    </source>
</reference>
<keyword evidence="1" id="KW-0472">Membrane</keyword>
<evidence type="ECO:0000313" key="2">
    <source>
        <dbReference type="EMBL" id="UWZ83028.1"/>
    </source>
</evidence>
<keyword evidence="1" id="KW-0812">Transmembrane</keyword>
<evidence type="ECO:0000256" key="1">
    <source>
        <dbReference type="SAM" id="Phobius"/>
    </source>
</evidence>
<sequence length="100" mass="11158">MSWRGSFLKFAAIAGAIGVAVPLVLTFRWFVFQHSFGSVEGWLWPSSVMFMALDAPGTARSTVVFVYTVAIVKNALFYGLIGAITWLAVRTFSWFRQSSR</sequence>
<proteinExistence type="predicted"/>
<accession>A0A9J7BJE0</accession>
<protein>
    <submittedName>
        <fullName evidence="2">Uncharacterized protein</fullName>
    </submittedName>
</protein>
<dbReference type="KEGG" id="orp:MOP44_20955"/>
<dbReference type="RefSeq" id="WP_260792361.1">
    <property type="nucleotide sequence ID" value="NZ_CP093313.1"/>
</dbReference>
<name>A0A9J7BJE0_9BACT</name>